<accession>A0ACD4REL3</accession>
<protein>
    <submittedName>
        <fullName evidence="1">Uncharacterized protein</fullName>
    </submittedName>
</protein>
<proteinExistence type="predicted"/>
<keyword evidence="2" id="KW-1185">Reference proteome</keyword>
<name>A0ACD4REL3_9BACI</name>
<evidence type="ECO:0000313" key="2">
    <source>
        <dbReference type="Proteomes" id="UP001226091"/>
    </source>
</evidence>
<dbReference type="Proteomes" id="UP001226091">
    <property type="component" value="Chromosome"/>
</dbReference>
<gene>
    <name evidence="1" type="ORF">QLQ22_06310</name>
</gene>
<sequence>MTYSLTKPKWGLFTILVLLIAGSNAAIYRFPFMQPVPAGAKNANVILLNADEARQFISDVSAKINRA</sequence>
<reference evidence="2" key="1">
    <citation type="journal article" date="2025" name="Aquaculture">
        <title>Assessment of the bioflocculant production and safety properties of Metabacillus hrfriensis sp. nov. based on phenotypic and whole-genome sequencing analysis.</title>
        <authorList>
            <person name="Zhang R."/>
            <person name="Zhao Z."/>
            <person name="Luo L."/>
            <person name="Wang S."/>
            <person name="Guo K."/>
            <person name="Xu W."/>
        </authorList>
    </citation>
    <scope>NUCLEOTIDE SEQUENCE [LARGE SCALE GENOMIC DNA]</scope>
    <source>
        <strain evidence="2">CT-WN-B3</strain>
    </source>
</reference>
<evidence type="ECO:0000313" key="1">
    <source>
        <dbReference type="EMBL" id="WHZ58948.1"/>
    </source>
</evidence>
<organism evidence="1 2">
    <name type="scientific">Metabacillus hrfriensis</name>
    <dbReference type="NCBI Taxonomy" id="3048891"/>
    <lineage>
        <taxon>Bacteria</taxon>
        <taxon>Bacillati</taxon>
        <taxon>Bacillota</taxon>
        <taxon>Bacilli</taxon>
        <taxon>Bacillales</taxon>
        <taxon>Bacillaceae</taxon>
        <taxon>Metabacillus</taxon>
    </lineage>
</organism>
<dbReference type="EMBL" id="CP126116">
    <property type="protein sequence ID" value="WHZ58948.1"/>
    <property type="molecule type" value="Genomic_DNA"/>
</dbReference>